<dbReference type="PANTHER" id="PTHR14096:SF57">
    <property type="entry name" value="APOLIPOPROTEIN L4"/>
    <property type="match status" value="1"/>
</dbReference>
<sequence>VSKHKLFCVRNKLQEALCKYISDTFSLISTVRGFCESSSKWLDERKTAVKNIQSKNNVDGVLKETLRGLEKLEDFLDAVEKLAVTSKHVFMNGRKRLQLPKDISHVQSVIMASQCVGPLLLVFKRDANMFFLPKEQNVEVLANQLDKYIQTTQKICQQFQESHISDLTMNKDTKVHVDVRFSEHDLLTMLDHINQLDEIRENEHFRMLFLFQEISYDDFMMEFKERQPRMLQSLNDLEECAVQLDRMNTGSKISSIAGSSVGAVGGALSIAGLALMPFTAGLSLGLTIGGKAMGITSGVNNAVTTFTGIGVNRKYETKAKEVLESLMTEMTSLQTCLEQVIFQPVNNIEGRHIESLCTGSSKVVSVGKSVHSLAKDVSDLRLIKNKDVIVRAGGCAGGSTRLASETPDVGQAALKGTLTTAKSMRVGLIALNSLFIGMDIFYICKESIDLAKGSKTEVSKFIRARAALWSSEIDSWKKIYDSLCLAQRESKKKKAVLDKPFYVKNKMCFLL</sequence>
<evidence type="ECO:0000256" key="1">
    <source>
        <dbReference type="ARBA" id="ARBA00010090"/>
    </source>
</evidence>
<dbReference type="GeneTree" id="ENSGT01030000234599"/>
<dbReference type="GO" id="GO:0005576">
    <property type="term" value="C:extracellular region"/>
    <property type="evidence" value="ECO:0007669"/>
    <property type="project" value="InterPro"/>
</dbReference>
<name>A0A8C6M8L2_NOTFU</name>
<dbReference type="PANTHER" id="PTHR14096">
    <property type="entry name" value="APOLIPOPROTEIN L"/>
    <property type="match status" value="1"/>
</dbReference>
<dbReference type="AlphaFoldDB" id="A0A8C6M8L2"/>
<dbReference type="Ensembl" id="ENSNFUT00015034413.1">
    <property type="protein sequence ID" value="ENSNFUP00015032923.1"/>
    <property type="gene ID" value="ENSNFUG00015016124.1"/>
</dbReference>
<dbReference type="InterPro" id="IPR008405">
    <property type="entry name" value="ApoL"/>
</dbReference>
<protein>
    <submittedName>
        <fullName evidence="2">Apolipoprotein L</fullName>
    </submittedName>
</protein>
<dbReference type="Pfam" id="PF05461">
    <property type="entry name" value="ApoL"/>
    <property type="match status" value="1"/>
</dbReference>
<dbReference type="GO" id="GO:0008289">
    <property type="term" value="F:lipid binding"/>
    <property type="evidence" value="ECO:0007669"/>
    <property type="project" value="InterPro"/>
</dbReference>
<dbReference type="GO" id="GO:0006869">
    <property type="term" value="P:lipid transport"/>
    <property type="evidence" value="ECO:0007669"/>
    <property type="project" value="InterPro"/>
</dbReference>
<dbReference type="GO" id="GO:0042157">
    <property type="term" value="P:lipoprotein metabolic process"/>
    <property type="evidence" value="ECO:0007669"/>
    <property type="project" value="InterPro"/>
</dbReference>
<organism evidence="2 3">
    <name type="scientific">Nothobranchius furzeri</name>
    <name type="common">Turquoise killifish</name>
    <dbReference type="NCBI Taxonomy" id="105023"/>
    <lineage>
        <taxon>Eukaryota</taxon>
        <taxon>Metazoa</taxon>
        <taxon>Chordata</taxon>
        <taxon>Craniata</taxon>
        <taxon>Vertebrata</taxon>
        <taxon>Euteleostomi</taxon>
        <taxon>Actinopterygii</taxon>
        <taxon>Neopterygii</taxon>
        <taxon>Teleostei</taxon>
        <taxon>Neoteleostei</taxon>
        <taxon>Acanthomorphata</taxon>
        <taxon>Ovalentaria</taxon>
        <taxon>Atherinomorphae</taxon>
        <taxon>Cyprinodontiformes</taxon>
        <taxon>Nothobranchiidae</taxon>
        <taxon>Nothobranchius</taxon>
    </lineage>
</organism>
<reference evidence="2" key="2">
    <citation type="submission" date="2025-09" db="UniProtKB">
        <authorList>
            <consortium name="Ensembl"/>
        </authorList>
    </citation>
    <scope>IDENTIFICATION</scope>
</reference>
<comment type="similarity">
    <text evidence="1">Belongs to the apolipoprotein L family.</text>
</comment>
<evidence type="ECO:0000313" key="3">
    <source>
        <dbReference type="Proteomes" id="UP000694548"/>
    </source>
</evidence>
<dbReference type="GO" id="GO:0016020">
    <property type="term" value="C:membrane"/>
    <property type="evidence" value="ECO:0007669"/>
    <property type="project" value="TreeGrafter"/>
</dbReference>
<reference evidence="2" key="1">
    <citation type="submission" date="2025-08" db="UniProtKB">
        <authorList>
            <consortium name="Ensembl"/>
        </authorList>
    </citation>
    <scope>IDENTIFICATION</scope>
</reference>
<proteinExistence type="inferred from homology"/>
<keyword evidence="3" id="KW-1185">Reference proteome</keyword>
<dbReference type="Proteomes" id="UP000694548">
    <property type="component" value="Unassembled WGS sequence"/>
</dbReference>
<accession>A0A8C6M8L2</accession>
<evidence type="ECO:0000313" key="2">
    <source>
        <dbReference type="Ensembl" id="ENSNFUP00015032923.1"/>
    </source>
</evidence>